<organism evidence="2 3">
    <name type="scientific">Araneus ventricosus</name>
    <name type="common">Orbweaver spider</name>
    <name type="synonym">Epeira ventricosa</name>
    <dbReference type="NCBI Taxonomy" id="182803"/>
    <lineage>
        <taxon>Eukaryota</taxon>
        <taxon>Metazoa</taxon>
        <taxon>Ecdysozoa</taxon>
        <taxon>Arthropoda</taxon>
        <taxon>Chelicerata</taxon>
        <taxon>Arachnida</taxon>
        <taxon>Araneae</taxon>
        <taxon>Araneomorphae</taxon>
        <taxon>Entelegynae</taxon>
        <taxon>Araneoidea</taxon>
        <taxon>Araneidae</taxon>
        <taxon>Araneus</taxon>
    </lineage>
</organism>
<dbReference type="AlphaFoldDB" id="A0A4Y2PK06"/>
<keyword evidence="3" id="KW-1185">Reference proteome</keyword>
<reference evidence="2 3" key="1">
    <citation type="journal article" date="2019" name="Sci. Rep.">
        <title>Orb-weaving spider Araneus ventricosus genome elucidates the spidroin gene catalogue.</title>
        <authorList>
            <person name="Kono N."/>
            <person name="Nakamura H."/>
            <person name="Ohtoshi R."/>
            <person name="Moran D.A.P."/>
            <person name="Shinohara A."/>
            <person name="Yoshida Y."/>
            <person name="Fujiwara M."/>
            <person name="Mori M."/>
            <person name="Tomita M."/>
            <person name="Arakawa K."/>
        </authorList>
    </citation>
    <scope>NUCLEOTIDE SEQUENCE [LARGE SCALE GENOMIC DNA]</scope>
</reference>
<accession>A0A4Y2PK06</accession>
<protein>
    <submittedName>
        <fullName evidence="2">Uncharacterized protein</fullName>
    </submittedName>
</protein>
<dbReference type="OrthoDB" id="6437361at2759"/>
<evidence type="ECO:0000256" key="1">
    <source>
        <dbReference type="SAM" id="MobiDB-lite"/>
    </source>
</evidence>
<dbReference type="Proteomes" id="UP000499080">
    <property type="component" value="Unassembled WGS sequence"/>
</dbReference>
<sequence>MDNLNIEETASKELLKRLREIINGGTISISKEGRAIFRAHLNKDLDAIEGNQNISNYTVKETADSSSNRTVDVREIGIQYNENSLSPDPSTPSRNAPTNDTGAETIKLYLEAANQGHKEKKALIVVPNDSAEGSNKDIEAILRKELPQELANKIKLVRETYKGEIAVECHGEEDVGTIKELIKSIENLNNNVSTRPPGKQHPSLVIYDVPEVTTIEEIQKTAGTYSEESMSLLLRVKMRGRQEEKNHIVLEAPSKVFHTIKHIKRISINRALYNIREFYHIKKCATCQKIGHTARAKECKMKCSF</sequence>
<comment type="caution">
    <text evidence="2">The sequence shown here is derived from an EMBL/GenBank/DDBJ whole genome shotgun (WGS) entry which is preliminary data.</text>
</comment>
<evidence type="ECO:0000313" key="2">
    <source>
        <dbReference type="EMBL" id="GBN51511.1"/>
    </source>
</evidence>
<feature type="region of interest" description="Disordered" evidence="1">
    <location>
        <begin position="81"/>
        <end position="101"/>
    </location>
</feature>
<name>A0A4Y2PK06_ARAVE</name>
<gene>
    <name evidence="2" type="ORF">AVEN_246691_1</name>
</gene>
<evidence type="ECO:0000313" key="3">
    <source>
        <dbReference type="Proteomes" id="UP000499080"/>
    </source>
</evidence>
<dbReference type="EMBL" id="BGPR01011465">
    <property type="protein sequence ID" value="GBN51511.1"/>
    <property type="molecule type" value="Genomic_DNA"/>
</dbReference>
<proteinExistence type="predicted"/>